<dbReference type="PANTHER" id="PTHR44360">
    <property type="entry name" value="DNAJ HOMOLOG SUBFAMILY B MEMBER 9"/>
    <property type="match status" value="1"/>
</dbReference>
<evidence type="ECO:0000313" key="4">
    <source>
        <dbReference type="Proteomes" id="UP000092666"/>
    </source>
</evidence>
<dbReference type="OrthoDB" id="10250354at2759"/>
<protein>
    <recommendedName>
        <fullName evidence="2">J domain-containing protein</fullName>
    </recommendedName>
</protein>
<dbReference type="InterPro" id="IPR051948">
    <property type="entry name" value="Hsp70_co-chaperone_J-domain"/>
</dbReference>
<dbReference type="InterPro" id="IPR001623">
    <property type="entry name" value="DnaJ_domain"/>
</dbReference>
<dbReference type="GO" id="GO:0036503">
    <property type="term" value="P:ERAD pathway"/>
    <property type="evidence" value="ECO:0007669"/>
    <property type="project" value="TreeGrafter"/>
</dbReference>
<dbReference type="GO" id="GO:0051087">
    <property type="term" value="F:protein-folding chaperone binding"/>
    <property type="evidence" value="ECO:0007669"/>
    <property type="project" value="TreeGrafter"/>
</dbReference>
<dbReference type="Proteomes" id="UP000092666">
    <property type="component" value="Unassembled WGS sequence"/>
</dbReference>
<organism evidence="3 4">
    <name type="scientific">Kwoniella heveanensis BCC8398</name>
    <dbReference type="NCBI Taxonomy" id="1296120"/>
    <lineage>
        <taxon>Eukaryota</taxon>
        <taxon>Fungi</taxon>
        <taxon>Dikarya</taxon>
        <taxon>Basidiomycota</taxon>
        <taxon>Agaricomycotina</taxon>
        <taxon>Tremellomycetes</taxon>
        <taxon>Tremellales</taxon>
        <taxon>Cryptococcaceae</taxon>
        <taxon>Kwoniella</taxon>
    </lineage>
</organism>
<dbReference type="GO" id="GO:0005783">
    <property type="term" value="C:endoplasmic reticulum"/>
    <property type="evidence" value="ECO:0007669"/>
    <property type="project" value="TreeGrafter"/>
</dbReference>
<dbReference type="PANTHER" id="PTHR44360:SF1">
    <property type="entry name" value="DNAJ HOMOLOG SUBFAMILY B MEMBER 9"/>
    <property type="match status" value="1"/>
</dbReference>
<dbReference type="CDD" id="cd06257">
    <property type="entry name" value="DnaJ"/>
    <property type="match status" value="1"/>
</dbReference>
<dbReference type="SMART" id="SM00271">
    <property type="entry name" value="DnaJ"/>
    <property type="match status" value="1"/>
</dbReference>
<dbReference type="Pfam" id="PF00226">
    <property type="entry name" value="DnaJ"/>
    <property type="match status" value="1"/>
</dbReference>
<dbReference type="EMBL" id="KI669502">
    <property type="protein sequence ID" value="OCF34052.1"/>
    <property type="molecule type" value="Genomic_DNA"/>
</dbReference>
<dbReference type="STRING" id="1296120.A0A1B9GSK3"/>
<dbReference type="PROSITE" id="PS50076">
    <property type="entry name" value="DNAJ_2"/>
    <property type="match status" value="1"/>
</dbReference>
<evidence type="ECO:0000313" key="3">
    <source>
        <dbReference type="EMBL" id="OCF34052.1"/>
    </source>
</evidence>
<gene>
    <name evidence="3" type="ORF">I316_04399</name>
</gene>
<dbReference type="InterPro" id="IPR018253">
    <property type="entry name" value="DnaJ_domain_CS"/>
</dbReference>
<feature type="domain" description="J" evidence="2">
    <location>
        <begin position="79"/>
        <end position="142"/>
    </location>
</feature>
<proteinExistence type="predicted"/>
<evidence type="ECO:0000259" key="2">
    <source>
        <dbReference type="PROSITE" id="PS50076"/>
    </source>
</evidence>
<dbReference type="GO" id="GO:0051787">
    <property type="term" value="F:misfolded protein binding"/>
    <property type="evidence" value="ECO:0007669"/>
    <property type="project" value="TreeGrafter"/>
</dbReference>
<keyword evidence="1" id="KW-0143">Chaperone</keyword>
<dbReference type="Gene3D" id="1.10.287.110">
    <property type="entry name" value="DnaJ domain"/>
    <property type="match status" value="1"/>
</dbReference>
<reference evidence="4" key="2">
    <citation type="submission" date="2013-12" db="EMBL/GenBank/DDBJ databases">
        <title>Evolution of pathogenesis and genome organization in the Tremellales.</title>
        <authorList>
            <person name="Cuomo C."/>
            <person name="Litvintseva A."/>
            <person name="Heitman J."/>
            <person name="Chen Y."/>
            <person name="Sun S."/>
            <person name="Springer D."/>
            <person name="Dromer F."/>
            <person name="Young S."/>
            <person name="Zeng Q."/>
            <person name="Chapman S."/>
            <person name="Gujja S."/>
            <person name="Saif S."/>
            <person name="Birren B."/>
        </authorList>
    </citation>
    <scope>NUCLEOTIDE SEQUENCE [LARGE SCALE GENOMIC DNA]</scope>
    <source>
        <strain evidence="4">BCC8398</strain>
    </source>
</reference>
<dbReference type="InterPro" id="IPR036869">
    <property type="entry name" value="J_dom_sf"/>
</dbReference>
<evidence type="ECO:0000256" key="1">
    <source>
        <dbReference type="ARBA" id="ARBA00023186"/>
    </source>
</evidence>
<dbReference type="AlphaFoldDB" id="A0A1B9GSK3"/>
<accession>A0A1B9GSK3</accession>
<keyword evidence="4" id="KW-1185">Reference proteome</keyword>
<dbReference type="SUPFAM" id="SSF46565">
    <property type="entry name" value="Chaperone J-domain"/>
    <property type="match status" value="1"/>
</dbReference>
<dbReference type="PROSITE" id="PS00636">
    <property type="entry name" value="DNAJ_1"/>
    <property type="match status" value="1"/>
</dbReference>
<dbReference type="PRINTS" id="PR00625">
    <property type="entry name" value="JDOMAIN"/>
</dbReference>
<sequence length="142" mass="15616">MSLLTPLLWSFLPPQITHIILPYLSATLPSIFPPAAKGTARYQQNYKIAFTGVICLYLAYTFVKDDAAGAGAGAGPGENWYALLGVPRNVDDDGLKKAYRSLSRLYHPDRAGAGTGNEAVFITIRRAYETLSDPVKRYAYDR</sequence>
<name>A0A1B9GSK3_9TREE</name>
<reference evidence="3 4" key="1">
    <citation type="submission" date="2013-07" db="EMBL/GenBank/DDBJ databases">
        <title>The Genome Sequence of Cryptococcus heveanensis BCC8398.</title>
        <authorList>
            <consortium name="The Broad Institute Genome Sequencing Platform"/>
            <person name="Cuomo C."/>
            <person name="Litvintseva A."/>
            <person name="Chen Y."/>
            <person name="Heitman J."/>
            <person name="Sun S."/>
            <person name="Springer D."/>
            <person name="Dromer F."/>
            <person name="Young S.K."/>
            <person name="Zeng Q."/>
            <person name="Gargeya S."/>
            <person name="Fitzgerald M."/>
            <person name="Abouelleil A."/>
            <person name="Alvarado L."/>
            <person name="Berlin A.M."/>
            <person name="Chapman S.B."/>
            <person name="Dewar J."/>
            <person name="Goldberg J."/>
            <person name="Griggs A."/>
            <person name="Gujja S."/>
            <person name="Hansen M."/>
            <person name="Howarth C."/>
            <person name="Imamovic A."/>
            <person name="Larimer J."/>
            <person name="McCowan C."/>
            <person name="Murphy C."/>
            <person name="Pearson M."/>
            <person name="Priest M."/>
            <person name="Roberts A."/>
            <person name="Saif S."/>
            <person name="Shea T."/>
            <person name="Sykes S."/>
            <person name="Wortman J."/>
            <person name="Nusbaum C."/>
            <person name="Birren B."/>
        </authorList>
    </citation>
    <scope>NUCLEOTIDE SEQUENCE [LARGE SCALE GENOMIC DNA]</scope>
    <source>
        <strain evidence="3 4">BCC8398</strain>
    </source>
</reference>